<protein>
    <submittedName>
        <fullName evidence="2">Uncharacterized protein</fullName>
    </submittedName>
</protein>
<dbReference type="Proteomes" id="UP000004703">
    <property type="component" value="Chromosome"/>
</dbReference>
<evidence type="ECO:0000256" key="1">
    <source>
        <dbReference type="SAM" id="MobiDB-lite"/>
    </source>
</evidence>
<reference evidence="2 3" key="2">
    <citation type="submission" date="2013-04" db="EMBL/GenBank/DDBJ databases">
        <authorList>
            <person name="Fiebig A."/>
            <person name="Pradella S."/>
            <person name="Wagner-Doebler I."/>
        </authorList>
    </citation>
    <scope>NUCLEOTIDE SEQUENCE [LARGE SCALE GENOMIC DNA]</scope>
    <source>
        <strain evidence="3">DSM 17067 / NCIMB 14079 / DFL-11</strain>
    </source>
</reference>
<evidence type="ECO:0000313" key="2">
    <source>
        <dbReference type="EMBL" id="EEE44780.1"/>
    </source>
</evidence>
<feature type="region of interest" description="Disordered" evidence="1">
    <location>
        <begin position="46"/>
        <end position="75"/>
    </location>
</feature>
<accession>A0A5E8GYG8</accession>
<dbReference type="EMBL" id="ACCU02000003">
    <property type="protein sequence ID" value="EEE44780.1"/>
    <property type="molecule type" value="Genomic_DNA"/>
</dbReference>
<reference evidence="2 3" key="1">
    <citation type="submission" date="2008-01" db="EMBL/GenBank/DDBJ databases">
        <authorList>
            <person name="Wagner-Dobler I."/>
            <person name="Ferriera S."/>
            <person name="Johnson J."/>
            <person name="Kravitz S."/>
            <person name="Beeson K."/>
            <person name="Sutton G."/>
            <person name="Rogers Y.-H."/>
            <person name="Friedman R."/>
            <person name="Frazier M."/>
            <person name="Venter J.C."/>
        </authorList>
    </citation>
    <scope>NUCLEOTIDE SEQUENCE [LARGE SCALE GENOMIC DNA]</scope>
    <source>
        <strain evidence="3">DSM 17067 / NCIMB 14079 / DFL-11</strain>
    </source>
</reference>
<proteinExistence type="predicted"/>
<sequence>MSKSEESAARDIRLARQIEAYWEARGFEVICHRVDEHAGADSRALVPGLRSDMNNGLPKPGARQIPVKGVRHERA</sequence>
<comment type="caution">
    <text evidence="2">The sequence shown here is derived from an EMBL/GenBank/DDBJ whole genome shotgun (WGS) entry which is preliminary data.</text>
</comment>
<organism evidence="2 3">
    <name type="scientific">Roseibium alexandrii (strain DSM 17067 / NCIMB 14079 / DFL-11)</name>
    <name type="common">Labrenzia alexandrii</name>
    <dbReference type="NCBI Taxonomy" id="244592"/>
    <lineage>
        <taxon>Bacteria</taxon>
        <taxon>Pseudomonadati</taxon>
        <taxon>Pseudomonadota</taxon>
        <taxon>Alphaproteobacteria</taxon>
        <taxon>Hyphomicrobiales</taxon>
        <taxon>Stappiaceae</taxon>
        <taxon>Roseibium</taxon>
    </lineage>
</organism>
<evidence type="ECO:0000313" key="3">
    <source>
        <dbReference type="Proteomes" id="UP000004703"/>
    </source>
</evidence>
<dbReference type="AlphaFoldDB" id="A0A5E8GYG8"/>
<name>A0A5E8GYG8_ROSAD</name>
<gene>
    <name evidence="2" type="ORF">SADFL11_2068</name>
</gene>
<dbReference type="RefSeq" id="WP_008192131.1">
    <property type="nucleotide sequence ID" value="NZ_CM011002.1"/>
</dbReference>